<evidence type="ECO:0000256" key="1">
    <source>
        <dbReference type="SAM" id="MobiDB-lite"/>
    </source>
</evidence>
<reference evidence="2" key="3">
    <citation type="submission" date="2022-01" db="UniProtKB">
        <authorList>
            <consortium name="EnsemblPlants"/>
        </authorList>
    </citation>
    <scope>IDENTIFICATION</scope>
    <source>
        <strain evidence="2">subsp. vulgare</strain>
    </source>
</reference>
<evidence type="ECO:0000313" key="2">
    <source>
        <dbReference type="EnsemblPlants" id="HORVU.MOREX.r3.7HG0740920.1.CDS1"/>
    </source>
</evidence>
<dbReference type="Gramene" id="HORVU.MOREX.r3.7HG0740920.1">
    <property type="protein sequence ID" value="HORVU.MOREX.r3.7HG0740920.1.CDS1"/>
    <property type="gene ID" value="HORVU.MOREX.r3.7HG0740920"/>
</dbReference>
<proteinExistence type="predicted"/>
<dbReference type="Gramene" id="HORVU.MOREX.r3.7HG0740950.1">
    <property type="protein sequence ID" value="HORVU.MOREX.r3.7HG0740950.1.CDS1"/>
    <property type="gene ID" value="HORVU.MOREX.r3.7HG0740950"/>
</dbReference>
<keyword evidence="3" id="KW-1185">Reference proteome</keyword>
<dbReference type="EnsemblPlants" id="HORVU.MOREX.r3.7HG0740950.1">
    <property type="protein sequence ID" value="HORVU.MOREX.r3.7HG0740950.1.CDS1"/>
    <property type="gene ID" value="HORVU.MOREX.r3.7HG0740950"/>
</dbReference>
<evidence type="ECO:0000313" key="3">
    <source>
        <dbReference type="Proteomes" id="UP000011116"/>
    </source>
</evidence>
<accession>A0A8I6YH93</accession>
<name>A0A8I6YH93_HORVV</name>
<dbReference type="AlphaFoldDB" id="A0A8I6YH93"/>
<dbReference type="Proteomes" id="UP000011116">
    <property type="component" value="Chromosome 7H"/>
</dbReference>
<sequence length="102" mass="10695">MAEKLLCRRMGIVNEGDQLTEEAIGKFAALFHGRLPVIAIDALRALFRLDCDLTRAVEDALMAHGGAGALEPPSEDAIHPSATLEPPSEDAVQMDAGTAAAA</sequence>
<reference evidence="3" key="1">
    <citation type="journal article" date="2012" name="Nature">
        <title>A physical, genetic and functional sequence assembly of the barley genome.</title>
        <authorList>
            <consortium name="The International Barley Genome Sequencing Consortium"/>
            <person name="Mayer K.F."/>
            <person name="Waugh R."/>
            <person name="Brown J.W."/>
            <person name="Schulman A."/>
            <person name="Langridge P."/>
            <person name="Platzer M."/>
            <person name="Fincher G.B."/>
            <person name="Muehlbauer G.J."/>
            <person name="Sato K."/>
            <person name="Close T.J."/>
            <person name="Wise R.P."/>
            <person name="Stein N."/>
        </authorList>
    </citation>
    <scope>NUCLEOTIDE SEQUENCE [LARGE SCALE GENOMIC DNA]</scope>
    <source>
        <strain evidence="3">cv. Morex</strain>
    </source>
</reference>
<organism evidence="2 3">
    <name type="scientific">Hordeum vulgare subsp. vulgare</name>
    <name type="common">Domesticated barley</name>
    <dbReference type="NCBI Taxonomy" id="112509"/>
    <lineage>
        <taxon>Eukaryota</taxon>
        <taxon>Viridiplantae</taxon>
        <taxon>Streptophyta</taxon>
        <taxon>Embryophyta</taxon>
        <taxon>Tracheophyta</taxon>
        <taxon>Spermatophyta</taxon>
        <taxon>Magnoliopsida</taxon>
        <taxon>Liliopsida</taxon>
        <taxon>Poales</taxon>
        <taxon>Poaceae</taxon>
        <taxon>BOP clade</taxon>
        <taxon>Pooideae</taxon>
        <taxon>Triticodae</taxon>
        <taxon>Triticeae</taxon>
        <taxon>Hordeinae</taxon>
        <taxon>Hordeum</taxon>
    </lineage>
</organism>
<dbReference type="EnsemblPlants" id="HORVU.MOREX.r3.7HG0740920.1">
    <property type="protein sequence ID" value="HORVU.MOREX.r3.7HG0740920.1.CDS1"/>
    <property type="gene ID" value="HORVU.MOREX.r3.7HG0740920"/>
</dbReference>
<reference evidence="2" key="2">
    <citation type="submission" date="2020-10" db="EMBL/GenBank/DDBJ databases">
        <authorList>
            <person name="Scholz U."/>
            <person name="Mascher M."/>
            <person name="Fiebig A."/>
        </authorList>
    </citation>
    <scope>NUCLEOTIDE SEQUENCE [LARGE SCALE GENOMIC DNA]</scope>
    <source>
        <strain evidence="2">cv. Morex</strain>
    </source>
</reference>
<feature type="region of interest" description="Disordered" evidence="1">
    <location>
        <begin position="66"/>
        <end position="102"/>
    </location>
</feature>
<protein>
    <submittedName>
        <fullName evidence="2">Uncharacterized protein</fullName>
    </submittedName>
</protein>